<dbReference type="RefSeq" id="WP_188745173.1">
    <property type="nucleotide sequence ID" value="NZ_BMIJ01000001.1"/>
</dbReference>
<reference evidence="2" key="1">
    <citation type="journal article" date="2019" name="Int. J. Syst. Evol. Microbiol.">
        <title>The Global Catalogue of Microorganisms (GCM) 10K type strain sequencing project: providing services to taxonomists for standard genome sequencing and annotation.</title>
        <authorList>
            <consortium name="The Broad Institute Genomics Platform"/>
            <consortium name="The Broad Institute Genome Sequencing Center for Infectious Disease"/>
            <person name="Wu L."/>
            <person name="Ma J."/>
        </authorList>
    </citation>
    <scope>NUCLEOTIDE SEQUENCE [LARGE SCALE GENOMIC DNA]</scope>
    <source>
        <strain evidence="2">CGMCC 1.15341</strain>
    </source>
</reference>
<sequence>MKIPIEIHSHNHNLGFEFIESKSLSSGASIVVPGDAKVEFQGALIRKSVGIPEVLQFIVDASVTIDLGLFSSWLYDKVKSSNVEKIVIRRREITEITAEGIRKVLEEEIESSK</sequence>
<dbReference type="Proteomes" id="UP000629025">
    <property type="component" value="Unassembled WGS sequence"/>
</dbReference>
<accession>A0ABQ1JVF3</accession>
<protein>
    <recommendedName>
        <fullName evidence="3">DUF4325 domain-containing protein</fullName>
    </recommendedName>
</protein>
<proteinExistence type="predicted"/>
<name>A0ABQ1JVF3_9GAMM</name>
<evidence type="ECO:0000313" key="2">
    <source>
        <dbReference type="Proteomes" id="UP000629025"/>
    </source>
</evidence>
<keyword evidence="2" id="KW-1185">Reference proteome</keyword>
<evidence type="ECO:0000313" key="1">
    <source>
        <dbReference type="EMBL" id="GGB79314.1"/>
    </source>
</evidence>
<evidence type="ECO:0008006" key="3">
    <source>
        <dbReference type="Google" id="ProtNLM"/>
    </source>
</evidence>
<organism evidence="1 2">
    <name type="scientific">Marinobacterium zhoushanense</name>
    <dbReference type="NCBI Taxonomy" id="1679163"/>
    <lineage>
        <taxon>Bacteria</taxon>
        <taxon>Pseudomonadati</taxon>
        <taxon>Pseudomonadota</taxon>
        <taxon>Gammaproteobacteria</taxon>
        <taxon>Oceanospirillales</taxon>
        <taxon>Oceanospirillaceae</taxon>
        <taxon>Marinobacterium</taxon>
    </lineage>
</organism>
<gene>
    <name evidence="1" type="ORF">GCM10011352_01220</name>
</gene>
<dbReference type="EMBL" id="BMIJ01000001">
    <property type="protein sequence ID" value="GGB79314.1"/>
    <property type="molecule type" value="Genomic_DNA"/>
</dbReference>
<comment type="caution">
    <text evidence="1">The sequence shown here is derived from an EMBL/GenBank/DDBJ whole genome shotgun (WGS) entry which is preliminary data.</text>
</comment>